<dbReference type="GO" id="GO:0042542">
    <property type="term" value="P:response to hydrogen peroxide"/>
    <property type="evidence" value="ECO:0007669"/>
    <property type="project" value="TreeGrafter"/>
</dbReference>
<evidence type="ECO:0000256" key="2">
    <source>
        <dbReference type="ARBA" id="ARBA00003918"/>
    </source>
</evidence>
<evidence type="ECO:0000256" key="1">
    <source>
        <dbReference type="ARBA" id="ARBA00001971"/>
    </source>
</evidence>
<keyword evidence="9" id="KW-0479">Metal-binding</keyword>
<dbReference type="eggNOG" id="KOG0047">
    <property type="taxonomic scope" value="Eukaryota"/>
</dbReference>
<dbReference type="GO" id="GO:0042744">
    <property type="term" value="P:hydrogen peroxide catabolic process"/>
    <property type="evidence" value="ECO:0007669"/>
    <property type="project" value="UniProtKB-KW"/>
</dbReference>
<organism evidence="16 17">
    <name type="scientific">Tetrapisispora phaffii (strain ATCC 24235 / CBS 4417 / NBRC 1672 / NRRL Y-8282 / UCD 70-5)</name>
    <name type="common">Yeast</name>
    <name type="synonym">Fabospora phaffii</name>
    <dbReference type="NCBI Taxonomy" id="1071381"/>
    <lineage>
        <taxon>Eukaryota</taxon>
        <taxon>Fungi</taxon>
        <taxon>Dikarya</taxon>
        <taxon>Ascomycota</taxon>
        <taxon>Saccharomycotina</taxon>
        <taxon>Saccharomycetes</taxon>
        <taxon>Saccharomycetales</taxon>
        <taxon>Saccharomycetaceae</taxon>
        <taxon>Tetrapisispora</taxon>
    </lineage>
</organism>
<keyword evidence="12" id="KW-0376">Hydrogen peroxide</keyword>
<sequence>MINENYLPKFYVMSLFINDYSKKNILLLTVEMSSETKKVYALSNGFPYSHNPSSSIVAKPDGPILLEDLHLVENIAHFVRERIPERVVHAKGGGCKFEFELTDSLSDITYAAPYQNVGYKCPGMIRVSEVTESIGGPDTVRDPRGFSFKLYTDWGNHDWVFNNSPTFFIRDGAKFPQFVHTQKKDPETHLDAAEDSTTFWDFYTQNLESIHQIVYVLGPRGIPKSWTEMNAYSGHTFRMVNDKGEITYVNYHIKSDDGFTNLTNEEAANLAATRPDFNIAQLRKDVKDGKNGKQPSYTCYLQTMTVKQAEEFRYSINDLTKIWPHKEFPLRKFGKITLTENVENFFQDIEQLAFSPANTCIPGIEPTNDNILQTRLFAYGDTQRYRLGVNYQQLPVNRPRNLNGATSNGCPYAPDLPKCPYVSSNFQRDGAGSYFNQGNLPTYVSGQSNAKLEYKALNAEDFAKNKYKGTVTEADLKKYIAEQEAARISHETIINSKLPGYNSVSGVSPLDLEQARDLYERIYTEEEKKDMIQNVIDGASNIANSQLKTTISQYFGLLNPKAGKSIADGLGVTWSPVDFETYVNDVVGRASPQ</sequence>
<evidence type="ECO:0000256" key="11">
    <source>
        <dbReference type="ARBA" id="ARBA00023004"/>
    </source>
</evidence>
<dbReference type="InterPro" id="IPR018028">
    <property type="entry name" value="Catalase"/>
</dbReference>
<comment type="function">
    <text evidence="2">Occurs in almost all aerobically respiring organisms and serves to protect cells from the toxic effects of hydrogen peroxide.</text>
</comment>
<dbReference type="GO" id="GO:0046872">
    <property type="term" value="F:metal ion binding"/>
    <property type="evidence" value="ECO:0007669"/>
    <property type="project" value="UniProtKB-KW"/>
</dbReference>
<dbReference type="InterPro" id="IPR011614">
    <property type="entry name" value="Catalase_core"/>
</dbReference>
<dbReference type="PROSITE" id="PS51402">
    <property type="entry name" value="CATALASE_3"/>
    <property type="match status" value="1"/>
</dbReference>
<comment type="cofactor">
    <cofactor evidence="1">
        <name>heme</name>
        <dbReference type="ChEBI" id="CHEBI:30413"/>
    </cofactor>
</comment>
<dbReference type="GO" id="GO:0005739">
    <property type="term" value="C:mitochondrion"/>
    <property type="evidence" value="ECO:0007669"/>
    <property type="project" value="TreeGrafter"/>
</dbReference>
<dbReference type="Gene3D" id="2.40.180.10">
    <property type="entry name" value="Catalase core domain"/>
    <property type="match status" value="1"/>
</dbReference>
<keyword evidence="17" id="KW-1185">Reference proteome</keyword>
<dbReference type="PROSITE" id="PS00438">
    <property type="entry name" value="CATALASE_2"/>
    <property type="match status" value="1"/>
</dbReference>
<evidence type="ECO:0000256" key="4">
    <source>
        <dbReference type="ARBA" id="ARBA00005329"/>
    </source>
</evidence>
<dbReference type="PANTHER" id="PTHR11465">
    <property type="entry name" value="CATALASE"/>
    <property type="match status" value="1"/>
</dbReference>
<dbReference type="GO" id="GO:0004096">
    <property type="term" value="F:catalase activity"/>
    <property type="evidence" value="ECO:0007669"/>
    <property type="project" value="UniProtKB-EC"/>
</dbReference>
<keyword evidence="6" id="KW-0963">Cytoplasm</keyword>
<evidence type="ECO:0000256" key="7">
    <source>
        <dbReference type="ARBA" id="ARBA00022559"/>
    </source>
</evidence>
<dbReference type="AlphaFoldDB" id="G8BYJ8"/>
<dbReference type="RefSeq" id="XP_003687374.1">
    <property type="nucleotide sequence ID" value="XM_003687326.1"/>
</dbReference>
<evidence type="ECO:0000256" key="13">
    <source>
        <dbReference type="ARBA" id="ARBA00073675"/>
    </source>
</evidence>
<name>G8BYJ8_TETPH</name>
<dbReference type="HOGENOM" id="CLU_010645_2_1_1"/>
<feature type="domain" description="Catalase core" evidence="15">
    <location>
        <begin position="41"/>
        <end position="451"/>
    </location>
</feature>
<dbReference type="InterPro" id="IPR020835">
    <property type="entry name" value="Catalase_sf"/>
</dbReference>
<dbReference type="STRING" id="1071381.G8BYJ8"/>
<evidence type="ECO:0000256" key="14">
    <source>
        <dbReference type="RuleBase" id="RU004142"/>
    </source>
</evidence>
<comment type="subcellular location">
    <subcellularLocation>
        <location evidence="3">Cytoplasm</location>
    </subcellularLocation>
</comment>
<evidence type="ECO:0000256" key="8">
    <source>
        <dbReference type="ARBA" id="ARBA00022617"/>
    </source>
</evidence>
<dbReference type="GeneID" id="11533090"/>
<reference evidence="16 17" key="1">
    <citation type="journal article" date="2011" name="Proc. Natl. Acad. Sci. U.S.A.">
        <title>Evolutionary erosion of yeast sex chromosomes by mating-type switching accidents.</title>
        <authorList>
            <person name="Gordon J.L."/>
            <person name="Armisen D."/>
            <person name="Proux-Wera E."/>
            <person name="Oheigeartaigh S.S."/>
            <person name="Byrne K.P."/>
            <person name="Wolfe K.H."/>
        </authorList>
    </citation>
    <scope>NUCLEOTIDE SEQUENCE [LARGE SCALE GENOMIC DNA]</scope>
    <source>
        <strain evidence="17">ATCC 24235 / CBS 4417 / NBRC 1672 / NRRL Y-8282 / UCD 70-5</strain>
    </source>
</reference>
<dbReference type="SMART" id="SM01060">
    <property type="entry name" value="Catalase"/>
    <property type="match status" value="1"/>
</dbReference>
<dbReference type="PRINTS" id="PR00067">
    <property type="entry name" value="CATALASE"/>
</dbReference>
<comment type="similarity">
    <text evidence="4">Belongs to the catalase family.</text>
</comment>
<evidence type="ECO:0000256" key="9">
    <source>
        <dbReference type="ARBA" id="ARBA00022723"/>
    </source>
</evidence>
<keyword evidence="11" id="KW-0408">Iron</keyword>
<keyword evidence="8" id="KW-0349">Heme</keyword>
<dbReference type="EMBL" id="HE612865">
    <property type="protein sequence ID" value="CCE64940.1"/>
    <property type="molecule type" value="Genomic_DNA"/>
</dbReference>
<dbReference type="InterPro" id="IPR024708">
    <property type="entry name" value="Catalase_AS"/>
</dbReference>
<dbReference type="FunFam" id="2.40.180.10:FF:000013">
    <property type="entry name" value="Catalase"/>
    <property type="match status" value="1"/>
</dbReference>
<dbReference type="InterPro" id="IPR002226">
    <property type="entry name" value="Catalase_haem_BS"/>
</dbReference>
<evidence type="ECO:0000256" key="5">
    <source>
        <dbReference type="ARBA" id="ARBA00012314"/>
    </source>
</evidence>
<dbReference type="SUPFAM" id="SSF56634">
    <property type="entry name" value="Heme-dependent catalase-like"/>
    <property type="match status" value="1"/>
</dbReference>
<accession>G8BYJ8</accession>
<keyword evidence="10" id="KW-0560">Oxidoreductase</keyword>
<dbReference type="Proteomes" id="UP000005666">
    <property type="component" value="Chromosome 10"/>
</dbReference>
<evidence type="ECO:0000313" key="16">
    <source>
        <dbReference type="EMBL" id="CCE64940.1"/>
    </source>
</evidence>
<evidence type="ECO:0000259" key="15">
    <source>
        <dbReference type="SMART" id="SM01060"/>
    </source>
</evidence>
<keyword evidence="7" id="KW-0575">Peroxidase</keyword>
<dbReference type="EC" id="1.11.1.6" evidence="5"/>
<gene>
    <name evidence="16" type="primary">TPHA0J01180</name>
    <name evidence="16" type="ordered locus">TPHA_0J01180</name>
</gene>
<dbReference type="KEGG" id="tpf:TPHA_0J01180"/>
<dbReference type="GO" id="GO:0020037">
    <property type="term" value="F:heme binding"/>
    <property type="evidence" value="ECO:0007669"/>
    <property type="project" value="InterPro"/>
</dbReference>
<dbReference type="PANTHER" id="PTHR11465:SF62">
    <property type="entry name" value="CATALASE T"/>
    <property type="match status" value="1"/>
</dbReference>
<evidence type="ECO:0000256" key="3">
    <source>
        <dbReference type="ARBA" id="ARBA00004496"/>
    </source>
</evidence>
<evidence type="ECO:0000256" key="10">
    <source>
        <dbReference type="ARBA" id="ARBA00023002"/>
    </source>
</evidence>
<dbReference type="PROSITE" id="PS00437">
    <property type="entry name" value="CATALASE_1"/>
    <property type="match status" value="1"/>
</dbReference>
<dbReference type="OrthoDB" id="6880011at2759"/>
<protein>
    <recommendedName>
        <fullName evidence="13">Catalase T</fullName>
        <ecNumber evidence="5">1.11.1.6</ecNumber>
    </recommendedName>
</protein>
<evidence type="ECO:0000313" key="17">
    <source>
        <dbReference type="Proteomes" id="UP000005666"/>
    </source>
</evidence>
<evidence type="ECO:0000256" key="6">
    <source>
        <dbReference type="ARBA" id="ARBA00022490"/>
    </source>
</evidence>
<dbReference type="GO" id="GO:0005777">
    <property type="term" value="C:peroxisome"/>
    <property type="evidence" value="ECO:0007669"/>
    <property type="project" value="TreeGrafter"/>
</dbReference>
<comment type="function">
    <text evidence="14">Catalyzes the degradation of hydrogen peroxide (H(2)O(2)) generated by peroxisomal oxidases to water and oxygen, thereby protecting cells from the toxic effects of hydrogen peroxide.</text>
</comment>
<proteinExistence type="inferred from homology"/>
<dbReference type="Pfam" id="PF00199">
    <property type="entry name" value="Catalase"/>
    <property type="match status" value="1"/>
</dbReference>
<evidence type="ECO:0000256" key="12">
    <source>
        <dbReference type="ARBA" id="ARBA00023324"/>
    </source>
</evidence>